<reference evidence="1 2" key="1">
    <citation type="submission" date="2024-08" db="EMBL/GenBank/DDBJ databases">
        <title>Insights into the chromosomal genome structure of Flemingia macrophylla.</title>
        <authorList>
            <person name="Ding Y."/>
            <person name="Zhao Y."/>
            <person name="Bi W."/>
            <person name="Wu M."/>
            <person name="Zhao G."/>
            <person name="Gong Y."/>
            <person name="Li W."/>
            <person name="Zhang P."/>
        </authorList>
    </citation>
    <scope>NUCLEOTIDE SEQUENCE [LARGE SCALE GENOMIC DNA]</scope>
    <source>
        <strain evidence="1">DYQJB</strain>
        <tissue evidence="1">Leaf</tissue>
    </source>
</reference>
<name>A0ABD1N764_9FABA</name>
<keyword evidence="2" id="KW-1185">Reference proteome</keyword>
<organism evidence="1 2">
    <name type="scientific">Flemingia macrophylla</name>
    <dbReference type="NCBI Taxonomy" id="520843"/>
    <lineage>
        <taxon>Eukaryota</taxon>
        <taxon>Viridiplantae</taxon>
        <taxon>Streptophyta</taxon>
        <taxon>Embryophyta</taxon>
        <taxon>Tracheophyta</taxon>
        <taxon>Spermatophyta</taxon>
        <taxon>Magnoliopsida</taxon>
        <taxon>eudicotyledons</taxon>
        <taxon>Gunneridae</taxon>
        <taxon>Pentapetalae</taxon>
        <taxon>rosids</taxon>
        <taxon>fabids</taxon>
        <taxon>Fabales</taxon>
        <taxon>Fabaceae</taxon>
        <taxon>Papilionoideae</taxon>
        <taxon>50 kb inversion clade</taxon>
        <taxon>NPAAA clade</taxon>
        <taxon>indigoferoid/millettioid clade</taxon>
        <taxon>Phaseoleae</taxon>
        <taxon>Flemingia</taxon>
    </lineage>
</organism>
<dbReference type="Proteomes" id="UP001603857">
    <property type="component" value="Unassembled WGS sequence"/>
</dbReference>
<evidence type="ECO:0000313" key="2">
    <source>
        <dbReference type="Proteomes" id="UP001603857"/>
    </source>
</evidence>
<sequence>MRVCLELENMLLSLKITDIFNHKIHWLHIYQRAPPASALRSVKKEPLAHLVTLKGTVFSPLEIKGTLKRRH</sequence>
<protein>
    <submittedName>
        <fullName evidence="1">Uncharacterized protein</fullName>
    </submittedName>
</protein>
<evidence type="ECO:0000313" key="1">
    <source>
        <dbReference type="EMBL" id="KAL2343947.1"/>
    </source>
</evidence>
<dbReference type="AlphaFoldDB" id="A0ABD1N764"/>
<proteinExistence type="predicted"/>
<gene>
    <name evidence="1" type="ORF">Fmac_005232</name>
</gene>
<accession>A0ABD1N764</accession>
<comment type="caution">
    <text evidence="1">The sequence shown here is derived from an EMBL/GenBank/DDBJ whole genome shotgun (WGS) entry which is preliminary data.</text>
</comment>
<dbReference type="EMBL" id="JBGMDY010000002">
    <property type="protein sequence ID" value="KAL2343947.1"/>
    <property type="molecule type" value="Genomic_DNA"/>
</dbReference>